<dbReference type="Gene3D" id="1.20.1440.130">
    <property type="entry name" value="VKOR domain"/>
    <property type="match status" value="1"/>
</dbReference>
<feature type="transmembrane region" description="Helical" evidence="10">
    <location>
        <begin position="140"/>
        <end position="166"/>
    </location>
</feature>
<feature type="transmembrane region" description="Helical" evidence="10">
    <location>
        <begin position="27"/>
        <end position="47"/>
    </location>
</feature>
<evidence type="ECO:0000256" key="3">
    <source>
        <dbReference type="ARBA" id="ARBA00022692"/>
    </source>
</evidence>
<evidence type="ECO:0000256" key="10">
    <source>
        <dbReference type="SAM" id="Phobius"/>
    </source>
</evidence>
<evidence type="ECO:0000313" key="13">
    <source>
        <dbReference type="Proteomes" id="UP000252187"/>
    </source>
</evidence>
<keyword evidence="4" id="KW-0874">Quinone</keyword>
<feature type="transmembrane region" description="Helical" evidence="10">
    <location>
        <begin position="88"/>
        <end position="106"/>
    </location>
</feature>
<feature type="transmembrane region" description="Helical" evidence="10">
    <location>
        <begin position="187"/>
        <end position="208"/>
    </location>
</feature>
<dbReference type="Proteomes" id="UP000252187">
    <property type="component" value="Unassembled WGS sequence"/>
</dbReference>
<dbReference type="GO" id="GO:0016491">
    <property type="term" value="F:oxidoreductase activity"/>
    <property type="evidence" value="ECO:0007669"/>
    <property type="project" value="UniProtKB-KW"/>
</dbReference>
<comment type="caution">
    <text evidence="12">The sequence shown here is derived from an EMBL/GenBank/DDBJ whole genome shotgun (WGS) entry which is preliminary data.</text>
</comment>
<keyword evidence="9" id="KW-0676">Redox-active center</keyword>
<keyword evidence="5 10" id="KW-1133">Transmembrane helix</keyword>
<proteinExistence type="inferred from homology"/>
<keyword evidence="3 10" id="KW-0812">Transmembrane</keyword>
<evidence type="ECO:0000256" key="1">
    <source>
        <dbReference type="ARBA" id="ARBA00004141"/>
    </source>
</evidence>
<evidence type="ECO:0000256" key="5">
    <source>
        <dbReference type="ARBA" id="ARBA00022989"/>
    </source>
</evidence>
<dbReference type="AlphaFoldDB" id="A0A365PB71"/>
<accession>A0A365PB71</accession>
<dbReference type="GO" id="GO:0016020">
    <property type="term" value="C:membrane"/>
    <property type="evidence" value="ECO:0007669"/>
    <property type="project" value="UniProtKB-SubCell"/>
</dbReference>
<evidence type="ECO:0000313" key="12">
    <source>
        <dbReference type="EMBL" id="RBA37344.1"/>
    </source>
</evidence>
<dbReference type="Pfam" id="PF07884">
    <property type="entry name" value="VKOR"/>
    <property type="match status" value="1"/>
</dbReference>
<dbReference type="SMART" id="SM00756">
    <property type="entry name" value="VKc"/>
    <property type="match status" value="1"/>
</dbReference>
<gene>
    <name evidence="12" type="ORF">DQ226_07240</name>
</gene>
<protein>
    <submittedName>
        <fullName evidence="12">Vitamin K epoxide reductase</fullName>
    </submittedName>
</protein>
<evidence type="ECO:0000256" key="6">
    <source>
        <dbReference type="ARBA" id="ARBA00023002"/>
    </source>
</evidence>
<comment type="subcellular location">
    <subcellularLocation>
        <location evidence="1">Membrane</location>
        <topology evidence="1">Multi-pass membrane protein</topology>
    </subcellularLocation>
</comment>
<dbReference type="InterPro" id="IPR012932">
    <property type="entry name" value="VKOR"/>
</dbReference>
<evidence type="ECO:0000256" key="2">
    <source>
        <dbReference type="ARBA" id="ARBA00006214"/>
    </source>
</evidence>
<sequence length="215" mass="23234">MLPSNSSATPVAHSTNAGPDQYPHRRLAVVLIVGGLIGLVAAVVLLVEKIALIENPGYVPSCSINPVLSCGSVMTTAQAEAFGIPNPIIGIAGFAATTALGAALLAGGAFQRWLWASIQIGVTFAVVFIHWLIYQSLYSIGALCPYCMIVWAVTIPIFWYCTLCNLQPLRRSDSAGLARLIAVVTEYRGAILTAWYLLVLLLITHRFWDYWTTLI</sequence>
<dbReference type="GO" id="GO:0048038">
    <property type="term" value="F:quinone binding"/>
    <property type="evidence" value="ECO:0007669"/>
    <property type="project" value="UniProtKB-KW"/>
</dbReference>
<comment type="similarity">
    <text evidence="2">Belongs to the VKOR family.</text>
</comment>
<evidence type="ECO:0000259" key="11">
    <source>
        <dbReference type="SMART" id="SM00756"/>
    </source>
</evidence>
<evidence type="ECO:0000256" key="8">
    <source>
        <dbReference type="ARBA" id="ARBA00023157"/>
    </source>
</evidence>
<evidence type="ECO:0000256" key="7">
    <source>
        <dbReference type="ARBA" id="ARBA00023136"/>
    </source>
</evidence>
<reference evidence="12 13" key="1">
    <citation type="submission" date="2018-06" db="EMBL/GenBank/DDBJ databases">
        <title>Whole genome sequencing of four bacterial strains from South Shetland trench revealing bio-synthetic gene clusters.</title>
        <authorList>
            <person name="Abdel-Mageed W.M."/>
            <person name="Lehri B."/>
            <person name="Jarmusch S.A."/>
            <person name="Miranda K."/>
            <person name="Goodfellow M."/>
            <person name="Jaspars M."/>
            <person name="Karlyshev A.V."/>
        </authorList>
    </citation>
    <scope>NUCLEOTIDE SEQUENCE [LARGE SCALE GENOMIC DNA]</scope>
    <source>
        <strain evidence="12 13">SST1</strain>
    </source>
</reference>
<feature type="domain" description="Vitamin K epoxide reductase" evidence="11">
    <location>
        <begin position="24"/>
        <end position="165"/>
    </location>
</feature>
<organism evidence="12 13">
    <name type="scientific">Dietzia maris</name>
    <dbReference type="NCBI Taxonomy" id="37915"/>
    <lineage>
        <taxon>Bacteria</taxon>
        <taxon>Bacillati</taxon>
        <taxon>Actinomycetota</taxon>
        <taxon>Actinomycetes</taxon>
        <taxon>Mycobacteriales</taxon>
        <taxon>Dietziaceae</taxon>
        <taxon>Dietzia</taxon>
    </lineage>
</organism>
<feature type="transmembrane region" description="Helical" evidence="10">
    <location>
        <begin position="113"/>
        <end position="134"/>
    </location>
</feature>
<keyword evidence="7 10" id="KW-0472">Membrane</keyword>
<evidence type="ECO:0000256" key="4">
    <source>
        <dbReference type="ARBA" id="ARBA00022719"/>
    </source>
</evidence>
<dbReference type="InterPro" id="IPR041714">
    <property type="entry name" value="VKOR_Actinobacteria"/>
</dbReference>
<evidence type="ECO:0000256" key="9">
    <source>
        <dbReference type="ARBA" id="ARBA00023284"/>
    </source>
</evidence>
<dbReference type="EMBL" id="QNTT01000014">
    <property type="protein sequence ID" value="RBA37344.1"/>
    <property type="molecule type" value="Genomic_DNA"/>
</dbReference>
<dbReference type="InterPro" id="IPR038354">
    <property type="entry name" value="VKOR_sf"/>
</dbReference>
<keyword evidence="6" id="KW-0560">Oxidoreductase</keyword>
<keyword evidence="8" id="KW-1015">Disulfide bond</keyword>
<dbReference type="CDD" id="cd12922">
    <property type="entry name" value="VKOR_5"/>
    <property type="match status" value="1"/>
</dbReference>
<name>A0A365PB71_9ACTN</name>